<evidence type="ECO:0000313" key="3">
    <source>
        <dbReference type="EMBL" id="WDB30307.1"/>
    </source>
</evidence>
<dbReference type="AlphaFoldDB" id="A0AAX3MLS3"/>
<protein>
    <submittedName>
        <fullName evidence="3">Tripartite tricarboxylate transporter TctB family protein</fullName>
    </submittedName>
</protein>
<keyword evidence="1" id="KW-0472">Membrane</keyword>
<feature type="domain" description="DUF1468" evidence="2">
    <location>
        <begin position="23"/>
        <end position="162"/>
    </location>
</feature>
<dbReference type="Pfam" id="PF07331">
    <property type="entry name" value="TctB"/>
    <property type="match status" value="1"/>
</dbReference>
<dbReference type="RefSeq" id="WP_273782553.1">
    <property type="nucleotide sequence ID" value="NZ_CP117562.1"/>
</dbReference>
<feature type="transmembrane region" description="Helical" evidence="1">
    <location>
        <begin position="52"/>
        <end position="73"/>
    </location>
</feature>
<organism evidence="3 4">
    <name type="scientific">Escherichia albertii</name>
    <dbReference type="NCBI Taxonomy" id="208962"/>
    <lineage>
        <taxon>Bacteria</taxon>
        <taxon>Pseudomonadati</taxon>
        <taxon>Pseudomonadota</taxon>
        <taxon>Gammaproteobacteria</taxon>
        <taxon>Enterobacterales</taxon>
        <taxon>Enterobacteriaceae</taxon>
        <taxon>Escherichia</taxon>
    </lineage>
</organism>
<sequence length="168" mass="18283">MNTKQSVAQLAVPHRKRLSSTVVVALLLCVVAGTVIFNAADFPATAIETDPGASAFPTFYACALIVLAILLVIRNSMLTTSESPLLPQEKPAFRKTTAGIATTAFYIVAMSYCGYLITTPVFLIIIMTLMSYRRWVLTPVIALLLTAILWLLFVEALQVPLPVGTFFE</sequence>
<name>A0AAX3MLS3_ESCAL</name>
<dbReference type="Proteomes" id="UP001219219">
    <property type="component" value="Chromosome"/>
</dbReference>
<reference evidence="3" key="1">
    <citation type="submission" date="2023-02" db="EMBL/GenBank/DDBJ databases">
        <title>Escherichia albertii as a potential enteropathogen in the light of epidemiological and genomic studies.</title>
        <authorList>
            <person name="Leszczynska K."/>
            <person name="Swiecicka I."/>
            <person name="Daniluk T."/>
            <person name="Lebensztejn D."/>
            <person name="Chmielewska S."/>
            <person name="Leszczynska D."/>
            <person name="Gawor J."/>
            <person name="Kliber M."/>
        </authorList>
    </citation>
    <scope>NUCLEOTIDE SEQUENCE</scope>
    <source>
        <strain evidence="3">BIA_7</strain>
    </source>
</reference>
<dbReference type="InterPro" id="IPR009936">
    <property type="entry name" value="DUF1468"/>
</dbReference>
<keyword evidence="1" id="KW-1133">Transmembrane helix</keyword>
<keyword evidence="1" id="KW-0812">Transmembrane</keyword>
<evidence type="ECO:0000256" key="1">
    <source>
        <dbReference type="SAM" id="Phobius"/>
    </source>
</evidence>
<accession>A0AAX3MLS3</accession>
<evidence type="ECO:0000313" key="4">
    <source>
        <dbReference type="Proteomes" id="UP001219219"/>
    </source>
</evidence>
<feature type="transmembrane region" description="Helical" evidence="1">
    <location>
        <begin position="135"/>
        <end position="154"/>
    </location>
</feature>
<evidence type="ECO:0000259" key="2">
    <source>
        <dbReference type="Pfam" id="PF07331"/>
    </source>
</evidence>
<feature type="transmembrane region" description="Helical" evidence="1">
    <location>
        <begin position="21"/>
        <end position="40"/>
    </location>
</feature>
<proteinExistence type="predicted"/>
<feature type="transmembrane region" description="Helical" evidence="1">
    <location>
        <begin position="104"/>
        <end position="129"/>
    </location>
</feature>
<dbReference type="EMBL" id="CP117562">
    <property type="protein sequence ID" value="WDB30307.1"/>
    <property type="molecule type" value="Genomic_DNA"/>
</dbReference>
<gene>
    <name evidence="3" type="ORF">PS049_05055</name>
</gene>